<evidence type="ECO:0000313" key="6">
    <source>
        <dbReference type="EMBL" id="NMR21448.1"/>
    </source>
</evidence>
<name>A0A7Y0M1Q0_CELFI</name>
<protein>
    <recommendedName>
        <fullName evidence="2">Pyridoxal phosphate homeostasis protein</fullName>
        <shortName evidence="2">PLP homeostasis protein</shortName>
    </recommendedName>
</protein>
<organism evidence="6 7">
    <name type="scientific">Cellulomonas fimi</name>
    <dbReference type="NCBI Taxonomy" id="1708"/>
    <lineage>
        <taxon>Bacteria</taxon>
        <taxon>Bacillati</taxon>
        <taxon>Actinomycetota</taxon>
        <taxon>Actinomycetes</taxon>
        <taxon>Micrococcales</taxon>
        <taxon>Cellulomonadaceae</taxon>
        <taxon>Cellulomonas</taxon>
    </lineage>
</organism>
<dbReference type="HAMAP" id="MF_02087">
    <property type="entry name" value="PLP_homeostasis"/>
    <property type="match status" value="1"/>
</dbReference>
<dbReference type="Gene3D" id="3.20.20.10">
    <property type="entry name" value="Alanine racemase"/>
    <property type="match status" value="1"/>
</dbReference>
<dbReference type="PANTHER" id="PTHR10146:SF14">
    <property type="entry name" value="PYRIDOXAL PHOSPHATE HOMEOSTASIS PROTEIN"/>
    <property type="match status" value="1"/>
</dbReference>
<feature type="domain" description="Alanine racemase N-terminal" evidence="5">
    <location>
        <begin position="15"/>
        <end position="238"/>
    </location>
</feature>
<dbReference type="InterPro" id="IPR011078">
    <property type="entry name" value="PyrdxlP_homeostasis"/>
</dbReference>
<evidence type="ECO:0000313" key="7">
    <source>
        <dbReference type="Proteomes" id="UP000562124"/>
    </source>
</evidence>
<dbReference type="AlphaFoldDB" id="A0A7Y0M1Q0"/>
<dbReference type="EMBL" id="JABCJJ010000036">
    <property type="protein sequence ID" value="NMR21448.1"/>
    <property type="molecule type" value="Genomic_DNA"/>
</dbReference>
<feature type="modified residue" description="N6-(pyridoxal phosphate)lysine" evidence="2 3">
    <location>
        <position position="44"/>
    </location>
</feature>
<dbReference type="Proteomes" id="UP000562124">
    <property type="component" value="Unassembled WGS sequence"/>
</dbReference>
<comment type="caution">
    <text evidence="6">The sequence shown here is derived from an EMBL/GenBank/DDBJ whole genome shotgun (WGS) entry which is preliminary data.</text>
</comment>
<evidence type="ECO:0000256" key="3">
    <source>
        <dbReference type="PIRSR" id="PIRSR004848-1"/>
    </source>
</evidence>
<dbReference type="GO" id="GO:0030170">
    <property type="term" value="F:pyridoxal phosphate binding"/>
    <property type="evidence" value="ECO:0007669"/>
    <property type="project" value="UniProtKB-UniRule"/>
</dbReference>
<comment type="similarity">
    <text evidence="2 4">Belongs to the pyridoxal phosphate-binding protein YggS/PROSC family.</text>
</comment>
<evidence type="ECO:0000256" key="1">
    <source>
        <dbReference type="ARBA" id="ARBA00022898"/>
    </source>
</evidence>
<evidence type="ECO:0000256" key="2">
    <source>
        <dbReference type="HAMAP-Rule" id="MF_02087"/>
    </source>
</evidence>
<sequence length="239" mass="24847">MTDDDGARRASIAVRLAAVRGRIARAEEAAGRGPGSVRLLLATKIQPVELVRAAVAAGADLVGENRVQELVAKGPDLADRDVEVHLIGHLQANKVNQALRWATCVESVDSLALARRLSQRCEAADRDLDVLVQVNVSGETTKFGVVPGDAEALAVVVAALPRLRLRGFMTIGARSTDEGVVRAGFARLREVRDAVVGSRAPGTAGATGLSMGMSGDLELAVAEGSTIVRIGTAVFGARG</sequence>
<keyword evidence="1 2" id="KW-0663">Pyridoxal phosphate</keyword>
<keyword evidence="7" id="KW-1185">Reference proteome</keyword>
<dbReference type="FunFam" id="3.20.20.10:FF:000018">
    <property type="entry name" value="Pyridoxal phosphate homeostasis protein"/>
    <property type="match status" value="1"/>
</dbReference>
<dbReference type="NCBIfam" id="TIGR00044">
    <property type="entry name" value="YggS family pyridoxal phosphate-dependent enzyme"/>
    <property type="match status" value="1"/>
</dbReference>
<evidence type="ECO:0000259" key="5">
    <source>
        <dbReference type="Pfam" id="PF01168"/>
    </source>
</evidence>
<dbReference type="PANTHER" id="PTHR10146">
    <property type="entry name" value="PROLINE SYNTHETASE CO-TRANSCRIBED BACTERIAL HOMOLOG PROTEIN"/>
    <property type="match status" value="1"/>
</dbReference>
<dbReference type="Pfam" id="PF01168">
    <property type="entry name" value="Ala_racemase_N"/>
    <property type="match status" value="1"/>
</dbReference>
<comment type="function">
    <text evidence="2">Pyridoxal 5'-phosphate (PLP)-binding protein, which is involved in PLP homeostasis.</text>
</comment>
<dbReference type="InterPro" id="IPR029066">
    <property type="entry name" value="PLP-binding_barrel"/>
</dbReference>
<dbReference type="CDD" id="cd00635">
    <property type="entry name" value="PLPDE_III_YBL036c_like"/>
    <property type="match status" value="1"/>
</dbReference>
<comment type="cofactor">
    <cofactor evidence="3">
        <name>pyridoxal 5'-phosphate</name>
        <dbReference type="ChEBI" id="CHEBI:597326"/>
    </cofactor>
</comment>
<dbReference type="RefSeq" id="WP_169325821.1">
    <property type="nucleotide sequence ID" value="NZ_JABCJJ010000036.1"/>
</dbReference>
<dbReference type="InterPro" id="IPR001608">
    <property type="entry name" value="Ala_racemase_N"/>
</dbReference>
<dbReference type="PIRSF" id="PIRSF004848">
    <property type="entry name" value="YBL036c_PLPDEIII"/>
    <property type="match status" value="1"/>
</dbReference>
<reference evidence="6 7" key="1">
    <citation type="submission" date="2020-04" db="EMBL/GenBank/DDBJ databases">
        <title>Sequencing and Assembly of C. fimi.</title>
        <authorList>
            <person name="Ramsey A.R."/>
        </authorList>
    </citation>
    <scope>NUCLEOTIDE SEQUENCE [LARGE SCALE GENOMIC DNA]</scope>
    <source>
        <strain evidence="6 7">SB</strain>
    </source>
</reference>
<evidence type="ECO:0000256" key="4">
    <source>
        <dbReference type="RuleBase" id="RU004514"/>
    </source>
</evidence>
<accession>A0A7Y0M1Q0</accession>
<gene>
    <name evidence="6" type="ORF">HIR71_14700</name>
</gene>
<proteinExistence type="inferred from homology"/>
<dbReference type="SUPFAM" id="SSF51419">
    <property type="entry name" value="PLP-binding barrel"/>
    <property type="match status" value="1"/>
</dbReference>